<protein>
    <recommendedName>
        <fullName evidence="3">ADP,ATP carrier protein</fullName>
    </recommendedName>
</protein>
<feature type="transmembrane region" description="Helical" evidence="1">
    <location>
        <begin position="54"/>
        <end position="77"/>
    </location>
</feature>
<feature type="transmembrane region" description="Helical" evidence="1">
    <location>
        <begin position="479"/>
        <end position="499"/>
    </location>
</feature>
<evidence type="ECO:0008006" key="3">
    <source>
        <dbReference type="Google" id="ProtNLM"/>
    </source>
</evidence>
<feature type="transmembrane region" description="Helical" evidence="1">
    <location>
        <begin position="361"/>
        <end position="381"/>
    </location>
</feature>
<proteinExistence type="predicted"/>
<feature type="transmembrane region" description="Helical" evidence="1">
    <location>
        <begin position="152"/>
        <end position="177"/>
    </location>
</feature>
<dbReference type="EMBL" id="HBGK01047298">
    <property type="protein sequence ID" value="CAD9307029.1"/>
    <property type="molecule type" value="Transcribed_RNA"/>
</dbReference>
<gene>
    <name evidence="2" type="ORF">GOCE00092_LOCUS24836</name>
</gene>
<dbReference type="InterPro" id="IPR040035">
    <property type="entry name" value="TMEM180"/>
</dbReference>
<keyword evidence="1" id="KW-1133">Transmembrane helix</keyword>
<feature type="transmembrane region" description="Helical" evidence="1">
    <location>
        <begin position="97"/>
        <end position="115"/>
    </location>
</feature>
<dbReference type="SUPFAM" id="SSF103473">
    <property type="entry name" value="MFS general substrate transporter"/>
    <property type="match status" value="1"/>
</dbReference>
<keyword evidence="1" id="KW-0812">Transmembrane</keyword>
<evidence type="ECO:0000256" key="1">
    <source>
        <dbReference type="SAM" id="Phobius"/>
    </source>
</evidence>
<feature type="transmembrane region" description="Helical" evidence="1">
    <location>
        <begin position="127"/>
        <end position="146"/>
    </location>
</feature>
<feature type="transmembrane region" description="Helical" evidence="1">
    <location>
        <begin position="197"/>
        <end position="214"/>
    </location>
</feature>
<feature type="transmembrane region" description="Helical" evidence="1">
    <location>
        <begin position="388"/>
        <end position="413"/>
    </location>
</feature>
<name>A0A7S1VPN1_9STRA</name>
<reference evidence="2" key="1">
    <citation type="submission" date="2021-01" db="EMBL/GenBank/DDBJ databases">
        <authorList>
            <person name="Corre E."/>
            <person name="Pelletier E."/>
            <person name="Niang G."/>
            <person name="Scheremetjew M."/>
            <person name="Finn R."/>
            <person name="Kale V."/>
            <person name="Holt S."/>
            <person name="Cochrane G."/>
            <person name="Meng A."/>
            <person name="Brown T."/>
            <person name="Cohen L."/>
        </authorList>
    </citation>
    <scope>NUCLEOTIDE SEQUENCE</scope>
    <source>
        <strain evidence="2">CCMP 410</strain>
    </source>
</reference>
<feature type="transmembrane region" description="Helical" evidence="1">
    <location>
        <begin position="226"/>
        <end position="244"/>
    </location>
</feature>
<dbReference type="InterPro" id="IPR036259">
    <property type="entry name" value="MFS_trans_sf"/>
</dbReference>
<evidence type="ECO:0000313" key="2">
    <source>
        <dbReference type="EMBL" id="CAD9307029.1"/>
    </source>
</evidence>
<dbReference type="AlphaFoldDB" id="A0A7S1VPN1"/>
<dbReference type="PANTHER" id="PTHR28658">
    <property type="entry name" value="TRANSMEMBRANE PROTEIN 180"/>
    <property type="match status" value="1"/>
</dbReference>
<organism evidence="2">
    <name type="scientific">Grammatophora oceanica</name>
    <dbReference type="NCBI Taxonomy" id="210454"/>
    <lineage>
        <taxon>Eukaryota</taxon>
        <taxon>Sar</taxon>
        <taxon>Stramenopiles</taxon>
        <taxon>Ochrophyta</taxon>
        <taxon>Bacillariophyta</taxon>
        <taxon>Fragilariophyceae</taxon>
        <taxon>Fragilariophycidae</taxon>
        <taxon>Rhabdonematales</taxon>
        <taxon>Grammatophoraceae</taxon>
        <taxon>Grammatophora</taxon>
    </lineage>
</organism>
<keyword evidence="1" id="KW-0472">Membrane</keyword>
<sequence length="535" mass="59959">MEMDVDTSEVTMTPPSTLNRRATAMNHRVPLKSPIRSPKEGTSRTYQQDRYGPTFLKGLTVCGVGAALLSTVFGLFYIDVFLRSYDLPLPSYASGNLVFSVINTANDVLGAWLVDATASRSSHRSELVGLSGCLTAVSFLGPFFRWTTASKWIHFVVSMSLYDSLSSFTSILLGSLVTDNHDMTDQERVRFMMSGKVVNLIASFTVARISLRFFKVDHLGEFQSFSLILCFLVCLVFVMGQFLMDRSRAKRSSPATPRPRGRSYSWDNVPPFKPKNALSIRRVISDFWNHANFASWVGMEMLLECQTSFAKSFLKTFVDRLVLEPGALSQDSSDWFLSFLSPLQQVVAILLYIPIRRIGYYRVYSVVFVTNLVLSLLCFFFGGPMHPYVTMAFLIVYTIITGAVQEAGFHLAMSDMVLEMKYKFVAAGRHDEPSLAGLFLGANSLLCRPMRALLPGVAALVLHDFDLDAEVSSPQTKKALFYLLVGPPLLFSGLQLLVWRRYRLVPKRVAEMKEELQVLYHDYSVDDAYIADAAA</sequence>
<dbReference type="PANTHER" id="PTHR28658:SF1">
    <property type="entry name" value="MAJOR FACILITATOR SUPERFAMILY DOMAIN CONTAINING 13B"/>
    <property type="match status" value="1"/>
</dbReference>
<accession>A0A7S1VPN1</accession>